<keyword evidence="1" id="KW-0238">DNA-binding</keyword>
<accession>A0A7V7YDL5</accession>
<dbReference type="GO" id="GO:0000160">
    <property type="term" value="P:phosphorelay signal transduction system"/>
    <property type="evidence" value="ECO:0007669"/>
    <property type="project" value="InterPro"/>
</dbReference>
<dbReference type="GO" id="GO:0006355">
    <property type="term" value="P:regulation of DNA-templated transcription"/>
    <property type="evidence" value="ECO:0007669"/>
    <property type="project" value="InterPro"/>
</dbReference>
<dbReference type="InterPro" id="IPR011006">
    <property type="entry name" value="CheY-like_superfamily"/>
</dbReference>
<dbReference type="InterPro" id="IPR000792">
    <property type="entry name" value="Tscrpt_reg_LuxR_C"/>
</dbReference>
<dbReference type="Proteomes" id="UP000449004">
    <property type="component" value="Unassembled WGS sequence"/>
</dbReference>
<dbReference type="AlphaFoldDB" id="A0A7V7YDL5"/>
<dbReference type="PROSITE" id="PS50110">
    <property type="entry name" value="RESPONSE_REGULATORY"/>
    <property type="match status" value="1"/>
</dbReference>
<evidence type="ECO:0000313" key="5">
    <source>
        <dbReference type="Proteomes" id="UP000449004"/>
    </source>
</evidence>
<proteinExistence type="predicted"/>
<gene>
    <name evidence="4" type="ORF">F9K92_16905</name>
</gene>
<dbReference type="SUPFAM" id="SSF46894">
    <property type="entry name" value="C-terminal effector domain of the bipartite response regulators"/>
    <property type="match status" value="1"/>
</dbReference>
<evidence type="ECO:0000256" key="2">
    <source>
        <dbReference type="PROSITE-ProRule" id="PRU00169"/>
    </source>
</evidence>
<dbReference type="InterPro" id="IPR039420">
    <property type="entry name" value="WalR-like"/>
</dbReference>
<evidence type="ECO:0000259" key="3">
    <source>
        <dbReference type="PROSITE" id="PS50110"/>
    </source>
</evidence>
<dbReference type="Pfam" id="PF00196">
    <property type="entry name" value="GerE"/>
    <property type="match status" value="1"/>
</dbReference>
<keyword evidence="2" id="KW-0597">Phosphoprotein</keyword>
<dbReference type="InterPro" id="IPR016032">
    <property type="entry name" value="Sig_transdc_resp-reg_C-effctor"/>
</dbReference>
<evidence type="ECO:0000256" key="1">
    <source>
        <dbReference type="ARBA" id="ARBA00023125"/>
    </source>
</evidence>
<protein>
    <submittedName>
        <fullName evidence="4">Response regulator</fullName>
    </submittedName>
</protein>
<comment type="caution">
    <text evidence="4">The sequence shown here is derived from an EMBL/GenBank/DDBJ whole genome shotgun (WGS) entry which is preliminary data.</text>
</comment>
<dbReference type="EMBL" id="WELC01000028">
    <property type="protein sequence ID" value="KAB7628582.1"/>
    <property type="molecule type" value="Genomic_DNA"/>
</dbReference>
<dbReference type="GO" id="GO:0003677">
    <property type="term" value="F:DNA binding"/>
    <property type="evidence" value="ECO:0007669"/>
    <property type="project" value="UniProtKB-KW"/>
</dbReference>
<reference evidence="4 5" key="1">
    <citation type="submission" date="2019-10" db="EMBL/GenBank/DDBJ databases">
        <title>Halotolerant bacteria associated to Saharan-endemic halophytes Stipa tenacissima L. and Atriplex halimus L mitigate salt stress and promote growth of tomato plants.</title>
        <authorList>
            <person name="Dif G."/>
        </authorList>
    </citation>
    <scope>NUCLEOTIDE SEQUENCE [LARGE SCALE GENOMIC DNA]</scope>
    <source>
        <strain evidence="4 5">IS26</strain>
    </source>
</reference>
<dbReference type="SUPFAM" id="SSF52172">
    <property type="entry name" value="CheY-like"/>
    <property type="match status" value="1"/>
</dbReference>
<dbReference type="SMART" id="SM00421">
    <property type="entry name" value="HTH_LUXR"/>
    <property type="match status" value="1"/>
</dbReference>
<evidence type="ECO:0000313" key="4">
    <source>
        <dbReference type="EMBL" id="KAB7628582.1"/>
    </source>
</evidence>
<dbReference type="CDD" id="cd06170">
    <property type="entry name" value="LuxR_C_like"/>
    <property type="match status" value="1"/>
</dbReference>
<dbReference type="Gene3D" id="3.40.50.2300">
    <property type="match status" value="1"/>
</dbReference>
<dbReference type="InterPro" id="IPR001789">
    <property type="entry name" value="Sig_transdc_resp-reg_receiver"/>
</dbReference>
<dbReference type="PANTHER" id="PTHR43214:SF17">
    <property type="entry name" value="TRANSCRIPTIONAL REGULATORY PROTEIN RCSB"/>
    <property type="match status" value="1"/>
</dbReference>
<feature type="domain" description="Response regulatory" evidence="3">
    <location>
        <begin position="139"/>
        <end position="257"/>
    </location>
</feature>
<feature type="modified residue" description="4-aspartylphosphate" evidence="2">
    <location>
        <position position="190"/>
    </location>
</feature>
<sequence length="346" mass="37879">MARLKGVRCAVGEDRTSQSRLPAIAKVAVSHATRHGLCRRPVVRKGEEARGSMHQSSDKNIPHRYAGIARRGMQQVRKFHPAWRLRRPRHKAIPVASRRSYEPDFHSACMAMRFPIRHGDRRTGLASAPRGNGHSMATRIVVISDHPLTVFSLCCLLGSVPACRVVDDAGSWSAFRERVGEDEPELVILDLPACIRQGAEAVEMIGAVRGQTSAAVMVLTDSAHSDGLANLLDAGASAIVQRRAPLAVYLDAMTSVIAGRRYVHDGWAERTFDQDAPRQPPLSALSRCERQVLALIAKGNSVSEIAGCQAKTVSTVSRQKRTGMRKLGAANDRELFDLLRAHPTDR</sequence>
<organism evidence="4 5">
    <name type="scientific">Stenotrophomonas rhizophila</name>
    <dbReference type="NCBI Taxonomy" id="216778"/>
    <lineage>
        <taxon>Bacteria</taxon>
        <taxon>Pseudomonadati</taxon>
        <taxon>Pseudomonadota</taxon>
        <taxon>Gammaproteobacteria</taxon>
        <taxon>Lysobacterales</taxon>
        <taxon>Lysobacteraceae</taxon>
        <taxon>Stenotrophomonas</taxon>
    </lineage>
</organism>
<name>A0A7V7YDL5_9GAMM</name>
<dbReference type="PANTHER" id="PTHR43214">
    <property type="entry name" value="TWO-COMPONENT RESPONSE REGULATOR"/>
    <property type="match status" value="1"/>
</dbReference>